<keyword evidence="4" id="KW-0732">Signal</keyword>
<evidence type="ECO:0000256" key="1">
    <source>
        <dbReference type="ARBA" id="ARBA00004196"/>
    </source>
</evidence>
<keyword evidence="3" id="KW-0813">Transport</keyword>
<evidence type="ECO:0000256" key="2">
    <source>
        <dbReference type="ARBA" id="ARBA00008814"/>
    </source>
</evidence>
<evidence type="ECO:0000313" key="7">
    <source>
        <dbReference type="Proteomes" id="UP000289856"/>
    </source>
</evidence>
<reference evidence="6 7" key="1">
    <citation type="submission" date="2019-01" db="EMBL/GenBank/DDBJ databases">
        <title>Complete genome sequence of Cohnella hallensis HS21 isolated from Korean fir (Abies koreana) rhizospheric soil.</title>
        <authorList>
            <person name="Jiang L."/>
            <person name="Kang S.W."/>
            <person name="Kim S."/>
            <person name="Jung J."/>
            <person name="Kim C.Y."/>
            <person name="Kim D.H."/>
            <person name="Kim S.W."/>
            <person name="Lee J."/>
        </authorList>
    </citation>
    <scope>NUCLEOTIDE SEQUENCE [LARGE SCALE GENOMIC DNA]</scope>
    <source>
        <strain evidence="6 7">HS21</strain>
    </source>
</reference>
<evidence type="ECO:0000259" key="5">
    <source>
        <dbReference type="PROSITE" id="PS50983"/>
    </source>
</evidence>
<evidence type="ECO:0000256" key="3">
    <source>
        <dbReference type="ARBA" id="ARBA00022448"/>
    </source>
</evidence>
<gene>
    <name evidence="6" type="ORF">KCTCHS21_27340</name>
</gene>
<dbReference type="InterPro" id="IPR051313">
    <property type="entry name" value="Bact_iron-sidero_bind"/>
</dbReference>
<dbReference type="SUPFAM" id="SSF53807">
    <property type="entry name" value="Helical backbone' metal receptor"/>
    <property type="match status" value="1"/>
</dbReference>
<dbReference type="InterPro" id="IPR002491">
    <property type="entry name" value="ABC_transptr_periplasmic_BD"/>
</dbReference>
<proteinExistence type="inferred from homology"/>
<protein>
    <recommendedName>
        <fullName evidence="5">Fe/B12 periplasmic-binding domain-containing protein</fullName>
    </recommendedName>
</protein>
<dbReference type="PANTHER" id="PTHR30532:SF26">
    <property type="entry name" value="IRON(3+)-HYDROXAMATE-BINDING PROTEIN FHUD"/>
    <property type="match status" value="1"/>
</dbReference>
<dbReference type="GO" id="GO:0030288">
    <property type="term" value="C:outer membrane-bounded periplasmic space"/>
    <property type="evidence" value="ECO:0007669"/>
    <property type="project" value="TreeGrafter"/>
</dbReference>
<name>A0A3T1D5V6_9BACL</name>
<evidence type="ECO:0000313" key="6">
    <source>
        <dbReference type="EMBL" id="BBI33335.1"/>
    </source>
</evidence>
<dbReference type="EMBL" id="AP019400">
    <property type="protein sequence ID" value="BBI33335.1"/>
    <property type="molecule type" value="Genomic_DNA"/>
</dbReference>
<dbReference type="PANTHER" id="PTHR30532">
    <property type="entry name" value="IRON III DICITRATE-BINDING PERIPLASMIC PROTEIN"/>
    <property type="match status" value="1"/>
</dbReference>
<feature type="domain" description="Fe/B12 periplasmic-binding" evidence="5">
    <location>
        <begin position="1"/>
        <end position="113"/>
    </location>
</feature>
<dbReference type="AlphaFoldDB" id="A0A3T1D5V6"/>
<dbReference type="Proteomes" id="UP000289856">
    <property type="component" value="Chromosome"/>
</dbReference>
<dbReference type="GO" id="GO:1901678">
    <property type="term" value="P:iron coordination entity transport"/>
    <property type="evidence" value="ECO:0007669"/>
    <property type="project" value="UniProtKB-ARBA"/>
</dbReference>
<organism evidence="6 7">
    <name type="scientific">Cohnella abietis</name>
    <dbReference type="NCBI Taxonomy" id="2507935"/>
    <lineage>
        <taxon>Bacteria</taxon>
        <taxon>Bacillati</taxon>
        <taxon>Bacillota</taxon>
        <taxon>Bacilli</taxon>
        <taxon>Bacillales</taxon>
        <taxon>Paenibacillaceae</taxon>
        <taxon>Cohnella</taxon>
    </lineage>
</organism>
<sequence length="114" mass="12407">MVYAYGANFGRGGEILYGEFGLKAPKRIQKEAIEGTSGWASLSLEALPEYAGDYIFIEDSGSGVEVDNVVWKSLPAVNSNHVYAIDPAKFSFVDPLSLDKQLEFIVKSLLGAEE</sequence>
<dbReference type="OrthoDB" id="2241086at2"/>
<comment type="subcellular location">
    <subcellularLocation>
        <location evidence="1">Cell envelope</location>
    </subcellularLocation>
</comment>
<dbReference type="Gene3D" id="3.40.50.1980">
    <property type="entry name" value="Nitrogenase molybdenum iron protein domain"/>
    <property type="match status" value="1"/>
</dbReference>
<dbReference type="KEGG" id="cohn:KCTCHS21_27340"/>
<comment type="similarity">
    <text evidence="2">Belongs to the bacterial solute-binding protein 8 family.</text>
</comment>
<keyword evidence="7" id="KW-1185">Reference proteome</keyword>
<dbReference type="RefSeq" id="WP_130608875.1">
    <property type="nucleotide sequence ID" value="NZ_AP019400.1"/>
</dbReference>
<evidence type="ECO:0000256" key="4">
    <source>
        <dbReference type="ARBA" id="ARBA00022729"/>
    </source>
</evidence>
<accession>A0A3T1D5V6</accession>
<dbReference type="PROSITE" id="PS50983">
    <property type="entry name" value="FE_B12_PBP"/>
    <property type="match status" value="1"/>
</dbReference>